<dbReference type="PROSITE" id="PS50297">
    <property type="entry name" value="ANK_REP_REGION"/>
    <property type="match status" value="3"/>
</dbReference>
<dbReference type="Gene3D" id="3.40.50.1580">
    <property type="entry name" value="Nucleoside phosphorylase domain"/>
    <property type="match status" value="1"/>
</dbReference>
<accession>B6Q862</accession>
<dbReference type="SUPFAM" id="SSF53167">
    <property type="entry name" value="Purine and uridine phosphorylases"/>
    <property type="match status" value="1"/>
</dbReference>
<reference evidence="6" key="1">
    <citation type="journal article" date="2015" name="Genome Announc.">
        <title>Genome sequence of the AIDS-associated pathogen Penicillium marneffei (ATCC18224) and its near taxonomic relative Talaromyces stipitatus (ATCC10500).</title>
        <authorList>
            <person name="Nierman W.C."/>
            <person name="Fedorova-Abrams N.D."/>
            <person name="Andrianopoulos A."/>
        </authorList>
    </citation>
    <scope>NUCLEOTIDE SEQUENCE [LARGE SCALE GENOMIC DNA]</scope>
    <source>
        <strain evidence="6">ATCC 18224 / CBS 334.59 / QM 7333</strain>
    </source>
</reference>
<keyword evidence="1" id="KW-0677">Repeat</keyword>
<feature type="domain" description="GPI inositol-deacylase winged helix" evidence="3">
    <location>
        <begin position="658"/>
        <end position="736"/>
    </location>
</feature>
<feature type="domain" description="Nephrocystin 3-like N-terminal" evidence="4">
    <location>
        <begin position="384"/>
        <end position="545"/>
    </location>
</feature>
<dbReference type="Gene3D" id="1.25.40.20">
    <property type="entry name" value="Ankyrin repeat-containing domain"/>
    <property type="match status" value="1"/>
</dbReference>
<dbReference type="InterPro" id="IPR054471">
    <property type="entry name" value="GPIID_WHD"/>
</dbReference>
<dbReference type="OrthoDB" id="4227132at2759"/>
<dbReference type="EMBL" id="DS995899">
    <property type="protein sequence ID" value="EEA27829.1"/>
    <property type="molecule type" value="Genomic_DNA"/>
</dbReference>
<evidence type="ECO:0000313" key="5">
    <source>
        <dbReference type="EMBL" id="EEA27829.1"/>
    </source>
</evidence>
<dbReference type="SUPFAM" id="SSF48403">
    <property type="entry name" value="Ankyrin repeat"/>
    <property type="match status" value="1"/>
</dbReference>
<evidence type="ECO:0000256" key="1">
    <source>
        <dbReference type="ARBA" id="ARBA00022737"/>
    </source>
</evidence>
<dbReference type="Gene3D" id="3.40.50.300">
    <property type="entry name" value="P-loop containing nucleotide triphosphate hydrolases"/>
    <property type="match status" value="1"/>
</dbReference>
<keyword evidence="6" id="KW-1185">Reference proteome</keyword>
<dbReference type="AlphaFoldDB" id="B6Q862"/>
<dbReference type="SMART" id="SM00248">
    <property type="entry name" value="ANK"/>
    <property type="match status" value="9"/>
</dbReference>
<evidence type="ECO:0000259" key="3">
    <source>
        <dbReference type="Pfam" id="PF22939"/>
    </source>
</evidence>
<evidence type="ECO:0000256" key="2">
    <source>
        <dbReference type="PROSITE-ProRule" id="PRU00023"/>
    </source>
</evidence>
<evidence type="ECO:0000259" key="4">
    <source>
        <dbReference type="Pfam" id="PF24883"/>
    </source>
</evidence>
<evidence type="ECO:0000313" key="6">
    <source>
        <dbReference type="Proteomes" id="UP000001294"/>
    </source>
</evidence>
<dbReference type="PROSITE" id="PS50088">
    <property type="entry name" value="ANK_REPEAT"/>
    <property type="match status" value="4"/>
</dbReference>
<feature type="repeat" description="ANK" evidence="2">
    <location>
        <begin position="1101"/>
        <end position="1133"/>
    </location>
</feature>
<organism evidence="5 6">
    <name type="scientific">Talaromyces marneffei (strain ATCC 18224 / CBS 334.59 / QM 7333)</name>
    <name type="common">Penicillium marneffei</name>
    <dbReference type="NCBI Taxonomy" id="441960"/>
    <lineage>
        <taxon>Eukaryota</taxon>
        <taxon>Fungi</taxon>
        <taxon>Dikarya</taxon>
        <taxon>Ascomycota</taxon>
        <taxon>Pezizomycotina</taxon>
        <taxon>Eurotiomycetes</taxon>
        <taxon>Eurotiomycetidae</taxon>
        <taxon>Eurotiales</taxon>
        <taxon>Trichocomaceae</taxon>
        <taxon>Talaromyces</taxon>
        <taxon>Talaromyces sect. Talaromyces</taxon>
    </lineage>
</organism>
<dbReference type="VEuPathDB" id="FungiDB:PMAA_026720"/>
<dbReference type="InterPro" id="IPR036770">
    <property type="entry name" value="Ankyrin_rpt-contain_sf"/>
</dbReference>
<protein>
    <submittedName>
        <fullName evidence="5">Ankyrin repeat-containing protein, putative</fullName>
    </submittedName>
</protein>
<dbReference type="InterPro" id="IPR002110">
    <property type="entry name" value="Ankyrin_rpt"/>
</dbReference>
<feature type="repeat" description="ANK" evidence="2">
    <location>
        <begin position="1001"/>
        <end position="1033"/>
    </location>
</feature>
<dbReference type="Pfam" id="PF12796">
    <property type="entry name" value="Ank_2"/>
    <property type="match status" value="3"/>
</dbReference>
<keyword evidence="2" id="KW-0040">ANK repeat</keyword>
<name>B6Q862_TALMQ</name>
<dbReference type="InterPro" id="IPR053137">
    <property type="entry name" value="NLR-like"/>
</dbReference>
<dbReference type="SUPFAM" id="SSF52540">
    <property type="entry name" value="P-loop containing nucleoside triphosphate hydrolases"/>
    <property type="match status" value="1"/>
</dbReference>
<dbReference type="GO" id="GO:0009116">
    <property type="term" value="P:nucleoside metabolic process"/>
    <property type="evidence" value="ECO:0007669"/>
    <property type="project" value="InterPro"/>
</dbReference>
<dbReference type="Proteomes" id="UP000001294">
    <property type="component" value="Unassembled WGS sequence"/>
</dbReference>
<feature type="repeat" description="ANK" evidence="2">
    <location>
        <begin position="1134"/>
        <end position="1166"/>
    </location>
</feature>
<proteinExistence type="predicted"/>
<dbReference type="PANTHER" id="PTHR46082">
    <property type="entry name" value="ATP/GTP-BINDING PROTEIN-RELATED"/>
    <property type="match status" value="1"/>
</dbReference>
<dbReference type="HOGENOM" id="CLU_000288_34_2_1"/>
<dbReference type="InterPro" id="IPR035994">
    <property type="entry name" value="Nucleoside_phosphorylase_sf"/>
</dbReference>
<dbReference type="PANTHER" id="PTHR46082:SF11">
    <property type="entry name" value="AAA+ ATPASE DOMAIN-CONTAINING PROTEIN-RELATED"/>
    <property type="match status" value="1"/>
</dbReference>
<gene>
    <name evidence="5" type="ORF">PMAA_026720</name>
</gene>
<sequence>MAQSLPQLDNSDYTIGWIAALPHERSAAQSMLDEKHAPPLKHPNDENIYTLGSIYCSGGKHNVVIASLPPGRSGPTPAATTATHMLSSFPEIKFGLIVGIGGGIPSDDNDIRLGDVVVSQPDGQFGGVRQYDRGKATFHGFEECGALNSPPRALLNAVGALQSKHEMEGSVIPDILEIMCTNYPLMAKPRVGPGYVYQGAANDRLFNASYKHTSSRKECSECDNAEEKRRPERPDQDPYIFYGTIASGNAVIKDAHIRDLFPDCLCFETEAAGLMNDFPCLVIRGISDYCDSHKNDRWQRYAAATAAAYAKELLSITDVTDVRSTPDARRISSQLQEINSTTQKIASTLQQTQLSKERQDIYQWLSPLNISARHSENQKTRVDGTGLWLLEHVEFGNWLSQTVKFQTLCCYGDPGAGKTILSSLVIDHLEHLARESKSGLSYIYCDYKDPEQQSTENIVGAIIKQLLIQIPQIPDSVVSRCRDRMNAGKPLSLGDASELFSIICAQFSRVYICLDALDELQESNLRRILKWIQDGPSVHIFLTSRPHIQDVVLEYLESQHTVIVRANESDIRRFIEHEIGGPNDIAPRAMDERLKGDIFAKILGSAKGIFLLPSLQVRTVLQAVTKRSREESLESLPSSLGEAFAGTITRILQQPNSMSELARKIIPWVHFAERPLTVDELASSLAIHDDDNSFNSRGMPDPDILLHCCYGLVVVDQETSTIRLVHYSLAEYLSKQEEIFGSNQQQWHDRIATVCLRFLNFSTASHTEVVPLKYAATQWGHHLRRSDQRPGIAFEMAKRYLDIDCQNHINYSAGLKLLCDFMYKTRFRREQTPGTRYPLVHIAAFFGLDKIILQSSWTRSDLNSKDVAGRTPIAWAAESGFQDTTMALIKKGATALDWVDDFDLSPLILAAIGGHRAVGQTLIGKGAKPRFDSSLQRTTSIWAAEKNGNNDMLGMLAERSAASGSIESLGTLMRDTVQRGNKNMAEMLIEKGAAINSVDGSGRSALITAVYRGNEAMVEMLIEKGAALDVVDDAGRTPLVWAIRTGKDSIVKMLVEKGATVNSANMVGKTALMEAVENGSDNITRILTERHDLAIDAADTWRKTALMLAAETGKDTIARILAEKGATLDLVNSIGQTALMVAADNGKNSVVEALIEKGAAINFMNDFGETALTYAELMGYSSVIETLKANGAKIVEA</sequence>
<dbReference type="STRING" id="441960.B6Q862"/>
<dbReference type="PhylomeDB" id="B6Q862"/>
<feature type="repeat" description="ANK" evidence="2">
    <location>
        <begin position="1034"/>
        <end position="1066"/>
    </location>
</feature>
<dbReference type="GO" id="GO:0003824">
    <property type="term" value="F:catalytic activity"/>
    <property type="evidence" value="ECO:0007669"/>
    <property type="project" value="InterPro"/>
</dbReference>
<dbReference type="Pfam" id="PF22939">
    <property type="entry name" value="WHD_GPIID"/>
    <property type="match status" value="1"/>
</dbReference>
<dbReference type="Pfam" id="PF24883">
    <property type="entry name" value="NPHP3_N"/>
    <property type="match status" value="1"/>
</dbReference>
<dbReference type="InterPro" id="IPR056884">
    <property type="entry name" value="NPHP3-like_N"/>
</dbReference>
<dbReference type="InterPro" id="IPR027417">
    <property type="entry name" value="P-loop_NTPase"/>
</dbReference>